<dbReference type="OrthoDB" id="10067343at2759"/>
<feature type="domain" description="Pre-mRNA-splicing factor Syf1-like N-terminal HAT-repeats" evidence="11">
    <location>
        <begin position="23"/>
        <end position="181"/>
    </location>
</feature>
<evidence type="ECO:0000256" key="7">
    <source>
        <dbReference type="ARBA" id="ARBA00023242"/>
    </source>
</evidence>
<evidence type="ECO:0000256" key="1">
    <source>
        <dbReference type="ARBA" id="ARBA00004123"/>
    </source>
</evidence>
<dbReference type="FunFam" id="1.25.40.10:FF:000182">
    <property type="entry name" value="Pre-mRNA-splicing factor SYF1"/>
    <property type="match status" value="1"/>
</dbReference>
<evidence type="ECO:0008006" key="14">
    <source>
        <dbReference type="Google" id="ProtNLM"/>
    </source>
</evidence>
<dbReference type="Pfam" id="PF23231">
    <property type="entry name" value="HAT_Syf1_CNRKL1_C"/>
    <property type="match status" value="1"/>
</dbReference>
<evidence type="ECO:0000313" key="12">
    <source>
        <dbReference type="EMBL" id="GAX78150.1"/>
    </source>
</evidence>
<evidence type="ECO:0000256" key="3">
    <source>
        <dbReference type="ARBA" id="ARBA00022664"/>
    </source>
</evidence>
<dbReference type="GO" id="GO:0071014">
    <property type="term" value="C:post-mRNA release spliceosomal complex"/>
    <property type="evidence" value="ECO:0007669"/>
    <property type="project" value="TreeGrafter"/>
</dbReference>
<evidence type="ECO:0000256" key="2">
    <source>
        <dbReference type="ARBA" id="ARBA00008644"/>
    </source>
</evidence>
<dbReference type="GO" id="GO:0000349">
    <property type="term" value="P:generation of catalytic spliceosome for first transesterification step"/>
    <property type="evidence" value="ECO:0007669"/>
    <property type="project" value="TreeGrafter"/>
</dbReference>
<feature type="region of interest" description="Disordered" evidence="8">
    <location>
        <begin position="867"/>
        <end position="891"/>
    </location>
</feature>
<dbReference type="InterPro" id="IPR011990">
    <property type="entry name" value="TPR-like_helical_dom_sf"/>
</dbReference>
<evidence type="ECO:0000259" key="9">
    <source>
        <dbReference type="Pfam" id="PF23220"/>
    </source>
</evidence>
<dbReference type="EMBL" id="BEGY01000030">
    <property type="protein sequence ID" value="GAX78150.1"/>
    <property type="molecule type" value="Genomic_DNA"/>
</dbReference>
<dbReference type="GO" id="GO:0071007">
    <property type="term" value="C:U2-type catalytic step 2 spliceosome"/>
    <property type="evidence" value="ECO:0007669"/>
    <property type="project" value="TreeGrafter"/>
</dbReference>
<comment type="caution">
    <text evidence="12">The sequence shown here is derived from an EMBL/GenBank/DDBJ whole genome shotgun (WGS) entry which is preliminary data.</text>
</comment>
<accession>A0A250X5W5</accession>
<sequence length="928" mass="106660">MCPARVLNPSKGDASDDLMPSDEDLLYEEELLRNPYNLKMWCRYLQARTDAPARRRYLLYERAIRSLPGSYKLWYAYLRERRVAVRGSRMDSPAVQALNNTYERSLVSMHKMPRVWLDYLEFLMDQKLVTLTRHTFDRAMTALPITQHDRIWELYLKFIRQPGMPVDTAIRVYRRYLKLEPTHTEEYIAYLKAKDRWGEAARKLAEILNDDTFRSLEGKSKHQLWLELCDMVTKHPKEVEGMKVDAILRGGIRKFTDEVGRLWTSLADYYIRRGMFEKARDVYEEGLTSVITVHDFSLIFDAYTQFEESLISAKMEQMADDEDNEEGGDEEDAEAAVGIGSGEDFLLKDDAKDIDMRLARLEYLISRRPELLNSVMLRQNPHNVAEWHKRVKLFEGNATRQILTYTEAVRTVDIDKAIGKPHSLWCAFAKFYERHGDVPNARVVFEKAIQVAFKYTDDLAQVWCEWCEMELRHQNFKRALELMHRATADPVRPKRMTPEEERALPVQQRLYRSLKLWGLYVDLEESLGTIESTRAVYDRIMEHRIATPQIVLNYALYLQENKFWEDSFKVYERGVALFKYPHVKEIWQAYLQHFVQRYGGSKLERARDMFEQALAQTPPEHSKAIFLQYALLEEQHGLAKHAMEVYARAVRQVPKAERMAVYDLYLAKASEFFGIGKMREIYEKAIEEESPFELPDADIRTMGLKYAQLERKLGEIDRARAVLVHISALCDPRRDKAFWTEWKEFEVAHGNEDTFREMLRIQRSIAASYSHVQVQSTLDAAKLAAQINSGVDDEGLMNGGRSGAGTRAGLDAMAAAEAEAMKAADAAAPRSTLAGFVSAGIIQQGQNKEAGTEGKVAATLKNPEEIDIDVGDGEEEVEPEADEEGQSDRAELQTKAIPAAVFGSLAGKVVAEEEAVGALDRFKKRRVQ</sequence>
<evidence type="ECO:0000256" key="6">
    <source>
        <dbReference type="ARBA" id="ARBA00023187"/>
    </source>
</evidence>
<dbReference type="InterPro" id="IPR055433">
    <property type="entry name" value="HAT_Syf1-like_N"/>
</dbReference>
<dbReference type="GO" id="GO:0000974">
    <property type="term" value="C:Prp19 complex"/>
    <property type="evidence" value="ECO:0007669"/>
    <property type="project" value="TreeGrafter"/>
</dbReference>
<dbReference type="PANTHER" id="PTHR11246:SF5">
    <property type="entry name" value="PRE-MRNA-SPLICING FACTOR SYF1"/>
    <property type="match status" value="1"/>
</dbReference>
<dbReference type="AlphaFoldDB" id="A0A250X5W5"/>
<evidence type="ECO:0000256" key="8">
    <source>
        <dbReference type="SAM" id="MobiDB-lite"/>
    </source>
</evidence>
<dbReference type="FunFam" id="1.25.40.10:FF:000137">
    <property type="entry name" value="Pre-mRNA-splicing factor syf1"/>
    <property type="match status" value="1"/>
</dbReference>
<keyword evidence="6" id="KW-0508">mRNA splicing</keyword>
<protein>
    <recommendedName>
        <fullName evidence="14">Suppressor of forked domain-containing protein</fullName>
    </recommendedName>
</protein>
<feature type="domain" description="Pre-mRNA-splicing factor Syf1/CRNKL1-like C-terminal HAT-repeats" evidence="10">
    <location>
        <begin position="416"/>
        <end position="819"/>
    </location>
</feature>
<keyword evidence="13" id="KW-1185">Reference proteome</keyword>
<dbReference type="Gene3D" id="1.25.40.10">
    <property type="entry name" value="Tetratricopeptide repeat domain"/>
    <property type="match status" value="4"/>
</dbReference>
<name>A0A250X5W5_9CHLO</name>
<dbReference type="FunFam" id="1.25.40.10:FF:000023">
    <property type="entry name" value="Pre-mRNA-splicing factor SYF1"/>
    <property type="match status" value="1"/>
</dbReference>
<dbReference type="Pfam" id="PF23233">
    <property type="entry name" value="HAT_Syf1_CNRKL1_N"/>
    <property type="match status" value="1"/>
</dbReference>
<dbReference type="Pfam" id="PF23220">
    <property type="entry name" value="HAT_Syf1_M"/>
    <property type="match status" value="1"/>
</dbReference>
<keyword evidence="7" id="KW-0539">Nucleus</keyword>
<dbReference type="InterPro" id="IPR056350">
    <property type="entry name" value="HAT_Syf1_central"/>
</dbReference>
<dbReference type="FunFam" id="1.25.40.10:FF:000411">
    <property type="entry name" value="pre-mRNA-splicing factor SYF1"/>
    <property type="match status" value="1"/>
</dbReference>
<dbReference type="InterPro" id="IPR055430">
    <property type="entry name" value="HAT_Syf1_CNRKL1_C"/>
</dbReference>
<keyword evidence="4" id="KW-0747">Spliceosome</keyword>
<dbReference type="SUPFAM" id="SSF48452">
    <property type="entry name" value="TPR-like"/>
    <property type="match status" value="6"/>
</dbReference>
<keyword evidence="5" id="KW-0677">Repeat</keyword>
<dbReference type="InterPro" id="IPR003107">
    <property type="entry name" value="HAT"/>
</dbReference>
<proteinExistence type="inferred from homology"/>
<feature type="compositionally biased region" description="Acidic residues" evidence="8">
    <location>
        <begin position="867"/>
        <end position="885"/>
    </location>
</feature>
<dbReference type="Proteomes" id="UP000232323">
    <property type="component" value="Unassembled WGS sequence"/>
</dbReference>
<evidence type="ECO:0000313" key="13">
    <source>
        <dbReference type="Proteomes" id="UP000232323"/>
    </source>
</evidence>
<keyword evidence="3" id="KW-0507">mRNA processing</keyword>
<evidence type="ECO:0000259" key="11">
    <source>
        <dbReference type="Pfam" id="PF23233"/>
    </source>
</evidence>
<dbReference type="InterPro" id="IPR045075">
    <property type="entry name" value="Syf1-like"/>
</dbReference>
<reference evidence="12 13" key="1">
    <citation type="submission" date="2017-08" db="EMBL/GenBank/DDBJ databases">
        <title>Acidophilic green algal genome provides insights into adaptation to an acidic environment.</title>
        <authorList>
            <person name="Hirooka S."/>
            <person name="Hirose Y."/>
            <person name="Kanesaki Y."/>
            <person name="Higuchi S."/>
            <person name="Fujiwara T."/>
            <person name="Onuma R."/>
            <person name="Era A."/>
            <person name="Ohbayashi R."/>
            <person name="Uzuka A."/>
            <person name="Nozaki H."/>
            <person name="Yoshikawa H."/>
            <person name="Miyagishima S.Y."/>
        </authorList>
    </citation>
    <scope>NUCLEOTIDE SEQUENCE [LARGE SCALE GENOMIC DNA]</scope>
    <source>
        <strain evidence="12 13">NIES-2499</strain>
    </source>
</reference>
<feature type="domain" description="Pre-mRNA-splicing factor SYF1 central HAT repeats" evidence="9">
    <location>
        <begin position="185"/>
        <end position="412"/>
    </location>
</feature>
<dbReference type="SMART" id="SM00386">
    <property type="entry name" value="HAT"/>
    <property type="match status" value="12"/>
</dbReference>
<organism evidence="12 13">
    <name type="scientific">Chlamydomonas eustigma</name>
    <dbReference type="NCBI Taxonomy" id="1157962"/>
    <lineage>
        <taxon>Eukaryota</taxon>
        <taxon>Viridiplantae</taxon>
        <taxon>Chlorophyta</taxon>
        <taxon>core chlorophytes</taxon>
        <taxon>Chlorophyceae</taxon>
        <taxon>CS clade</taxon>
        <taxon>Chlamydomonadales</taxon>
        <taxon>Chlamydomonadaceae</taxon>
        <taxon>Chlamydomonas</taxon>
    </lineage>
</organism>
<comment type="subcellular location">
    <subcellularLocation>
        <location evidence="1">Nucleus</location>
    </subcellularLocation>
</comment>
<evidence type="ECO:0000256" key="5">
    <source>
        <dbReference type="ARBA" id="ARBA00022737"/>
    </source>
</evidence>
<dbReference type="STRING" id="1157962.A0A250X5W5"/>
<gene>
    <name evidence="12" type="ORF">CEUSTIGMA_g5592.t1</name>
</gene>
<evidence type="ECO:0000256" key="4">
    <source>
        <dbReference type="ARBA" id="ARBA00022728"/>
    </source>
</evidence>
<evidence type="ECO:0000259" key="10">
    <source>
        <dbReference type="Pfam" id="PF23231"/>
    </source>
</evidence>
<dbReference type="PANTHER" id="PTHR11246">
    <property type="entry name" value="PRE-MRNA SPLICING FACTOR"/>
    <property type="match status" value="1"/>
</dbReference>
<comment type="similarity">
    <text evidence="2">Belongs to the crooked-neck family.</text>
</comment>